<sequence>MAWLMSLPAWRQALLATLFTYGMTAAGAAFSLVSGRCSPKVLNAMQGGAAGIMVAASFFSLLLPAAEWLEGSPAWKEGAVLAAGFLAGALFIFLSGRFLEGREAYAEENKRRGALTCFAMTLHNIPEGFAVGVAFGSACGEAGALVSAVMLAVGIGIQNFPEGLCVAVPLRGQGFSAGKAFFWGQLSGIVEVFAGVLGALAVGLISSLLPWALAFSAGAMIAVSCAELVPACMQEGKSGALLGIAGGFALMMFLDVFLG</sequence>
<evidence type="ECO:0000313" key="10">
    <source>
        <dbReference type="Proteomes" id="UP000886847"/>
    </source>
</evidence>
<dbReference type="GO" id="GO:0005886">
    <property type="term" value="C:plasma membrane"/>
    <property type="evidence" value="ECO:0007669"/>
    <property type="project" value="UniProtKB-SubCell"/>
</dbReference>
<evidence type="ECO:0000256" key="6">
    <source>
        <dbReference type="ARBA" id="ARBA00022989"/>
    </source>
</evidence>
<evidence type="ECO:0000256" key="8">
    <source>
        <dbReference type="SAM" id="Phobius"/>
    </source>
</evidence>
<reference evidence="9" key="2">
    <citation type="submission" date="2021-04" db="EMBL/GenBank/DDBJ databases">
        <authorList>
            <person name="Gilroy R."/>
        </authorList>
    </citation>
    <scope>NUCLEOTIDE SEQUENCE</scope>
    <source>
        <strain evidence="9">2189</strain>
    </source>
</reference>
<dbReference type="PANTHER" id="PTHR11040:SF211">
    <property type="entry name" value="ZINC TRANSPORTER ZIP11"/>
    <property type="match status" value="1"/>
</dbReference>
<keyword evidence="7 8" id="KW-0472">Membrane</keyword>
<organism evidence="9 10">
    <name type="scientific">Candidatus Borkfalkia faecavium</name>
    <dbReference type="NCBI Taxonomy" id="2838508"/>
    <lineage>
        <taxon>Bacteria</taxon>
        <taxon>Bacillati</taxon>
        <taxon>Bacillota</taxon>
        <taxon>Clostridia</taxon>
        <taxon>Christensenellales</taxon>
        <taxon>Christensenellaceae</taxon>
        <taxon>Candidatus Borkfalkia</taxon>
    </lineage>
</organism>
<gene>
    <name evidence="9" type="ORF">H9851_01980</name>
</gene>
<feature type="transmembrane region" description="Helical" evidence="8">
    <location>
        <begin position="180"/>
        <end position="205"/>
    </location>
</feature>
<feature type="transmembrane region" description="Helical" evidence="8">
    <location>
        <begin position="12"/>
        <end position="35"/>
    </location>
</feature>
<keyword evidence="3" id="KW-1003">Cell membrane</keyword>
<feature type="transmembrane region" description="Helical" evidence="8">
    <location>
        <begin position="211"/>
        <end position="233"/>
    </location>
</feature>
<keyword evidence="6 8" id="KW-1133">Transmembrane helix</keyword>
<dbReference type="EMBL" id="DXEW01000008">
    <property type="protein sequence ID" value="HIX50028.1"/>
    <property type="molecule type" value="Genomic_DNA"/>
</dbReference>
<evidence type="ECO:0000256" key="7">
    <source>
        <dbReference type="ARBA" id="ARBA00023136"/>
    </source>
</evidence>
<feature type="transmembrane region" description="Helical" evidence="8">
    <location>
        <begin position="240"/>
        <end position="258"/>
    </location>
</feature>
<evidence type="ECO:0000256" key="1">
    <source>
        <dbReference type="ARBA" id="ARBA00004651"/>
    </source>
</evidence>
<feature type="transmembrane region" description="Helical" evidence="8">
    <location>
        <begin position="78"/>
        <end position="99"/>
    </location>
</feature>
<comment type="caution">
    <text evidence="9">The sequence shown here is derived from an EMBL/GenBank/DDBJ whole genome shotgun (WGS) entry which is preliminary data.</text>
</comment>
<evidence type="ECO:0000256" key="2">
    <source>
        <dbReference type="ARBA" id="ARBA00006939"/>
    </source>
</evidence>
<dbReference type="AlphaFoldDB" id="A0A9D1W007"/>
<comment type="similarity">
    <text evidence="2">Belongs to the ZIP transporter (TC 2.A.5) family.</text>
</comment>
<accession>A0A9D1W007</accession>
<keyword evidence="4 8" id="KW-0812">Transmembrane</keyword>
<name>A0A9D1W007_9FIRM</name>
<feature type="transmembrane region" description="Helical" evidence="8">
    <location>
        <begin position="47"/>
        <end position="66"/>
    </location>
</feature>
<evidence type="ECO:0000313" key="9">
    <source>
        <dbReference type="EMBL" id="HIX50028.1"/>
    </source>
</evidence>
<evidence type="ECO:0000256" key="3">
    <source>
        <dbReference type="ARBA" id="ARBA00022475"/>
    </source>
</evidence>
<dbReference type="InterPro" id="IPR003689">
    <property type="entry name" value="ZIP"/>
</dbReference>
<protein>
    <submittedName>
        <fullName evidence="9">ZIP family metal transporter</fullName>
    </submittedName>
</protein>
<evidence type="ECO:0000256" key="4">
    <source>
        <dbReference type="ARBA" id="ARBA00022692"/>
    </source>
</evidence>
<dbReference type="PANTHER" id="PTHR11040">
    <property type="entry name" value="ZINC/IRON TRANSPORTER"/>
    <property type="match status" value="1"/>
</dbReference>
<proteinExistence type="inferred from homology"/>
<reference evidence="9" key="1">
    <citation type="journal article" date="2021" name="PeerJ">
        <title>Extensive microbial diversity within the chicken gut microbiome revealed by metagenomics and culture.</title>
        <authorList>
            <person name="Gilroy R."/>
            <person name="Ravi A."/>
            <person name="Getino M."/>
            <person name="Pursley I."/>
            <person name="Horton D.L."/>
            <person name="Alikhan N.F."/>
            <person name="Baker D."/>
            <person name="Gharbi K."/>
            <person name="Hall N."/>
            <person name="Watson M."/>
            <person name="Adriaenssens E.M."/>
            <person name="Foster-Nyarko E."/>
            <person name="Jarju S."/>
            <person name="Secka A."/>
            <person name="Antonio M."/>
            <person name="Oren A."/>
            <person name="Chaudhuri R.R."/>
            <person name="La Ragione R."/>
            <person name="Hildebrand F."/>
            <person name="Pallen M.J."/>
        </authorList>
    </citation>
    <scope>NUCLEOTIDE SEQUENCE</scope>
    <source>
        <strain evidence="9">2189</strain>
    </source>
</reference>
<comment type="subcellular location">
    <subcellularLocation>
        <location evidence="1">Cell membrane</location>
        <topology evidence="1">Multi-pass membrane protein</topology>
    </subcellularLocation>
</comment>
<evidence type="ECO:0000256" key="5">
    <source>
        <dbReference type="ARBA" id="ARBA00022833"/>
    </source>
</evidence>
<dbReference type="Proteomes" id="UP000886847">
    <property type="component" value="Unassembled WGS sequence"/>
</dbReference>
<dbReference type="GO" id="GO:0005385">
    <property type="term" value="F:zinc ion transmembrane transporter activity"/>
    <property type="evidence" value="ECO:0007669"/>
    <property type="project" value="TreeGrafter"/>
</dbReference>
<keyword evidence="5" id="KW-0862">Zinc</keyword>
<dbReference type="Pfam" id="PF02535">
    <property type="entry name" value="Zip"/>
    <property type="match status" value="1"/>
</dbReference>